<evidence type="ECO:0000256" key="2">
    <source>
        <dbReference type="SAM" id="Phobius"/>
    </source>
</evidence>
<reference evidence="3 4" key="1">
    <citation type="submission" date="2018-11" db="EMBL/GenBank/DDBJ databases">
        <title>Sequencing the genomes of 1000 actinobacteria strains.</title>
        <authorList>
            <person name="Klenk H.-P."/>
        </authorList>
    </citation>
    <scope>NUCLEOTIDE SEQUENCE [LARGE SCALE GENOMIC DNA]</scope>
    <source>
        <strain evidence="3 4">DSM 44254</strain>
    </source>
</reference>
<evidence type="ECO:0000313" key="4">
    <source>
        <dbReference type="Proteomes" id="UP000272400"/>
    </source>
</evidence>
<feature type="transmembrane region" description="Helical" evidence="2">
    <location>
        <begin position="34"/>
        <end position="60"/>
    </location>
</feature>
<name>A0A3N1CXP8_9ACTN</name>
<dbReference type="EMBL" id="RJKE01000001">
    <property type="protein sequence ID" value="ROO86072.1"/>
    <property type="molecule type" value="Genomic_DNA"/>
</dbReference>
<organism evidence="3 4">
    <name type="scientific">Actinocorallia herbida</name>
    <dbReference type="NCBI Taxonomy" id="58109"/>
    <lineage>
        <taxon>Bacteria</taxon>
        <taxon>Bacillati</taxon>
        <taxon>Actinomycetota</taxon>
        <taxon>Actinomycetes</taxon>
        <taxon>Streptosporangiales</taxon>
        <taxon>Thermomonosporaceae</taxon>
        <taxon>Actinocorallia</taxon>
    </lineage>
</organism>
<dbReference type="Proteomes" id="UP000272400">
    <property type="component" value="Unassembled WGS sequence"/>
</dbReference>
<feature type="region of interest" description="Disordered" evidence="1">
    <location>
        <begin position="71"/>
        <end position="95"/>
    </location>
</feature>
<comment type="caution">
    <text evidence="3">The sequence shown here is derived from an EMBL/GenBank/DDBJ whole genome shotgun (WGS) entry which is preliminary data.</text>
</comment>
<evidence type="ECO:0000313" key="3">
    <source>
        <dbReference type="EMBL" id="ROO86072.1"/>
    </source>
</evidence>
<proteinExistence type="predicted"/>
<accession>A0A3N1CXP8</accession>
<keyword evidence="4" id="KW-1185">Reference proteome</keyword>
<dbReference type="AlphaFoldDB" id="A0A3N1CXP8"/>
<keyword evidence="2" id="KW-0472">Membrane</keyword>
<protein>
    <submittedName>
        <fullName evidence="3">Uncharacterized protein</fullName>
    </submittedName>
</protein>
<sequence length="95" mass="9921">MFVLAVRRAPARPRWTLAAEGPEPQRRRALLGRLLMIVTGFGLFVGGAAVSVVGLTHVFVPSAVAFLRTTPTPSKPRAATCCPSSPTTGRAGAGH</sequence>
<gene>
    <name evidence="3" type="ORF">EDD29_3633</name>
</gene>
<keyword evidence="2" id="KW-1133">Transmembrane helix</keyword>
<keyword evidence="2" id="KW-0812">Transmembrane</keyword>
<evidence type="ECO:0000256" key="1">
    <source>
        <dbReference type="SAM" id="MobiDB-lite"/>
    </source>
</evidence>